<evidence type="ECO:0000313" key="4">
    <source>
        <dbReference type="Proteomes" id="UP000645217"/>
    </source>
</evidence>
<evidence type="ECO:0000313" key="3">
    <source>
        <dbReference type="EMBL" id="GGK61096.1"/>
    </source>
</evidence>
<dbReference type="Proteomes" id="UP000645217">
    <property type="component" value="Unassembled WGS sequence"/>
</dbReference>
<feature type="transmembrane region" description="Helical" evidence="2">
    <location>
        <begin position="37"/>
        <end position="57"/>
    </location>
</feature>
<keyword evidence="2" id="KW-1133">Transmembrane helix</keyword>
<organism evidence="3 4">
    <name type="scientific">Sphaerisporangium melleum</name>
    <dbReference type="NCBI Taxonomy" id="321316"/>
    <lineage>
        <taxon>Bacteria</taxon>
        <taxon>Bacillati</taxon>
        <taxon>Actinomycetota</taxon>
        <taxon>Actinomycetes</taxon>
        <taxon>Streptosporangiales</taxon>
        <taxon>Streptosporangiaceae</taxon>
        <taxon>Sphaerisporangium</taxon>
    </lineage>
</organism>
<reference evidence="3" key="1">
    <citation type="journal article" date="2014" name="Int. J. Syst. Evol. Microbiol.">
        <title>Complete genome sequence of Corynebacterium casei LMG S-19264T (=DSM 44701T), isolated from a smear-ripened cheese.</title>
        <authorList>
            <consortium name="US DOE Joint Genome Institute (JGI-PGF)"/>
            <person name="Walter F."/>
            <person name="Albersmeier A."/>
            <person name="Kalinowski J."/>
            <person name="Ruckert C."/>
        </authorList>
    </citation>
    <scope>NUCLEOTIDE SEQUENCE</scope>
    <source>
        <strain evidence="3">JCM 13064</strain>
    </source>
</reference>
<keyword evidence="2" id="KW-0472">Membrane</keyword>
<reference evidence="3" key="2">
    <citation type="submission" date="2020-09" db="EMBL/GenBank/DDBJ databases">
        <authorList>
            <person name="Sun Q."/>
            <person name="Ohkuma M."/>
        </authorList>
    </citation>
    <scope>NUCLEOTIDE SEQUENCE</scope>
    <source>
        <strain evidence="3">JCM 13064</strain>
    </source>
</reference>
<evidence type="ECO:0000256" key="2">
    <source>
        <dbReference type="SAM" id="Phobius"/>
    </source>
</evidence>
<keyword evidence="4" id="KW-1185">Reference proteome</keyword>
<gene>
    <name evidence="3" type="ORF">GCM10007964_00260</name>
</gene>
<accession>A0A917QP63</accession>
<dbReference type="EMBL" id="BMNT01000001">
    <property type="protein sequence ID" value="GGK61096.1"/>
    <property type="molecule type" value="Genomic_DNA"/>
</dbReference>
<feature type="transmembrane region" description="Helical" evidence="2">
    <location>
        <begin position="69"/>
        <end position="90"/>
    </location>
</feature>
<proteinExistence type="predicted"/>
<evidence type="ECO:0000256" key="1">
    <source>
        <dbReference type="SAM" id="MobiDB-lite"/>
    </source>
</evidence>
<feature type="transmembrane region" description="Helical" evidence="2">
    <location>
        <begin position="110"/>
        <end position="127"/>
    </location>
</feature>
<sequence length="169" mass="17678">MPPAVSPQGGRHPSDQPENPADGTAMRRFVPLAEHPFELLFGVVEFGAGVALILGVVPPASLNSTLPGVVVWVWGVMQLLGGALIIAGILLRYLRPAFLLLGLRLERAGLWPLAAACSVYGLVVLGYAGVRALYPAVMLLAFAVACGARARSVAGIERTIHRYGGSVGD</sequence>
<dbReference type="AlphaFoldDB" id="A0A917QP63"/>
<feature type="region of interest" description="Disordered" evidence="1">
    <location>
        <begin position="1"/>
        <end position="23"/>
    </location>
</feature>
<protein>
    <submittedName>
        <fullName evidence="3">Uncharacterized protein</fullName>
    </submittedName>
</protein>
<keyword evidence="2" id="KW-0812">Transmembrane</keyword>
<name>A0A917QP63_9ACTN</name>
<comment type="caution">
    <text evidence="3">The sequence shown here is derived from an EMBL/GenBank/DDBJ whole genome shotgun (WGS) entry which is preliminary data.</text>
</comment>